<dbReference type="AlphaFoldDB" id="A0A1R3L130"/>
<proteinExistence type="predicted"/>
<dbReference type="EMBL" id="AWUE01005283">
    <property type="protein sequence ID" value="OMP13053.1"/>
    <property type="molecule type" value="Genomic_DNA"/>
</dbReference>
<evidence type="ECO:0000256" key="1">
    <source>
        <dbReference type="SAM" id="MobiDB-lite"/>
    </source>
</evidence>
<reference evidence="3" key="1">
    <citation type="submission" date="2013-09" db="EMBL/GenBank/DDBJ databases">
        <title>Corchorus olitorius genome sequencing.</title>
        <authorList>
            <person name="Alam M."/>
            <person name="Haque M.S."/>
            <person name="Islam M.S."/>
            <person name="Emdad E.M."/>
            <person name="Islam M.M."/>
            <person name="Ahmed B."/>
            <person name="Halim A."/>
            <person name="Hossen Q.M.M."/>
            <person name="Hossain M.Z."/>
            <person name="Ahmed R."/>
            <person name="Khan M.M."/>
            <person name="Islam R."/>
            <person name="Rashid M.M."/>
            <person name="Khan S.A."/>
            <person name="Rahman M.S."/>
            <person name="Alam M."/>
            <person name="Yahiya A.S."/>
            <person name="Khan M.S."/>
            <person name="Azam M.S."/>
            <person name="Haque T."/>
            <person name="Lashkar M.Z.H."/>
            <person name="Akhand A.I."/>
            <person name="Morshed G."/>
            <person name="Roy S."/>
            <person name="Uddin K.S."/>
            <person name="Rabeya T."/>
            <person name="Hossain A.S."/>
            <person name="Chowdhury A."/>
            <person name="Snigdha A.R."/>
            <person name="Mortoza M.S."/>
            <person name="Matin S.A."/>
            <person name="Hoque S.M.E."/>
            <person name="Islam M.K."/>
            <person name="Roy D.K."/>
            <person name="Haider R."/>
            <person name="Moosa M.M."/>
            <person name="Elias S.M."/>
            <person name="Hasan A.M."/>
            <person name="Jahan S."/>
            <person name="Shafiuddin M."/>
            <person name="Mahmood N."/>
            <person name="Shommy N.S."/>
        </authorList>
    </citation>
    <scope>NUCLEOTIDE SEQUENCE [LARGE SCALE GENOMIC DNA]</scope>
    <source>
        <strain evidence="3">cv. O-4</strain>
    </source>
</reference>
<evidence type="ECO:0000313" key="3">
    <source>
        <dbReference type="Proteomes" id="UP000187203"/>
    </source>
</evidence>
<keyword evidence="3" id="KW-1185">Reference proteome</keyword>
<name>A0A1R3L130_9ROSI</name>
<comment type="caution">
    <text evidence="2">The sequence shown here is derived from an EMBL/GenBank/DDBJ whole genome shotgun (WGS) entry which is preliminary data.</text>
</comment>
<organism evidence="2 3">
    <name type="scientific">Corchorus olitorius</name>
    <dbReference type="NCBI Taxonomy" id="93759"/>
    <lineage>
        <taxon>Eukaryota</taxon>
        <taxon>Viridiplantae</taxon>
        <taxon>Streptophyta</taxon>
        <taxon>Embryophyta</taxon>
        <taxon>Tracheophyta</taxon>
        <taxon>Spermatophyta</taxon>
        <taxon>Magnoliopsida</taxon>
        <taxon>eudicotyledons</taxon>
        <taxon>Gunneridae</taxon>
        <taxon>Pentapetalae</taxon>
        <taxon>rosids</taxon>
        <taxon>malvids</taxon>
        <taxon>Malvales</taxon>
        <taxon>Malvaceae</taxon>
        <taxon>Grewioideae</taxon>
        <taxon>Apeibeae</taxon>
        <taxon>Corchorus</taxon>
    </lineage>
</organism>
<dbReference type="Proteomes" id="UP000187203">
    <property type="component" value="Unassembled WGS sequence"/>
</dbReference>
<gene>
    <name evidence="2" type="ORF">COLO4_02360</name>
</gene>
<evidence type="ECO:0000313" key="2">
    <source>
        <dbReference type="EMBL" id="OMP13053.1"/>
    </source>
</evidence>
<protein>
    <submittedName>
        <fullName evidence="2">Zinc finger MYM-type protein</fullName>
    </submittedName>
</protein>
<accession>A0A1R3L130</accession>
<feature type="region of interest" description="Disordered" evidence="1">
    <location>
        <begin position="86"/>
        <end position="115"/>
    </location>
</feature>
<sequence length="142" mass="15905">MQLELFLPRPTDLSLCGLYYRLPLMAVPLANQNPHFLRLVLLAFPASFSEVEYFELPLLVEMDGYASLKALKADSTIAADYALKGLTSGSTSGFNQDEERKDKAQKRTNRQSNSSEARSRFCKTFTSALGCLRDVLHRLLSP</sequence>